<reference evidence="3" key="1">
    <citation type="journal article" date="2019" name="Int. J. Syst. Evol. Microbiol.">
        <title>The Global Catalogue of Microorganisms (GCM) 10K type strain sequencing project: providing services to taxonomists for standard genome sequencing and annotation.</title>
        <authorList>
            <consortium name="The Broad Institute Genomics Platform"/>
            <consortium name="The Broad Institute Genome Sequencing Center for Infectious Disease"/>
            <person name="Wu L."/>
            <person name="Ma J."/>
        </authorList>
    </citation>
    <scope>NUCLEOTIDE SEQUENCE [LARGE SCALE GENOMIC DNA]</scope>
    <source>
        <strain evidence="3">CGMCC 4.1641</strain>
    </source>
</reference>
<keyword evidence="1" id="KW-0812">Transmembrane</keyword>
<protein>
    <submittedName>
        <fullName evidence="2">Uncharacterized protein</fullName>
    </submittedName>
</protein>
<comment type="caution">
    <text evidence="2">The sequence shown here is derived from an EMBL/GenBank/DDBJ whole genome shotgun (WGS) entry which is preliminary data.</text>
</comment>
<dbReference type="EMBL" id="JBHSED010000046">
    <property type="protein sequence ID" value="MFC4305955.1"/>
    <property type="molecule type" value="Genomic_DNA"/>
</dbReference>
<keyword evidence="1" id="KW-1133">Transmembrane helix</keyword>
<evidence type="ECO:0000256" key="1">
    <source>
        <dbReference type="SAM" id="Phobius"/>
    </source>
</evidence>
<accession>A0ABV8SG13</accession>
<proteinExistence type="predicted"/>
<evidence type="ECO:0000313" key="3">
    <source>
        <dbReference type="Proteomes" id="UP001595755"/>
    </source>
</evidence>
<evidence type="ECO:0000313" key="2">
    <source>
        <dbReference type="EMBL" id="MFC4305955.1"/>
    </source>
</evidence>
<name>A0ABV8SG13_9BACL</name>
<organism evidence="2 3">
    <name type="scientific">Cohnella boryungensis</name>
    <dbReference type="NCBI Taxonomy" id="768479"/>
    <lineage>
        <taxon>Bacteria</taxon>
        <taxon>Bacillati</taxon>
        <taxon>Bacillota</taxon>
        <taxon>Bacilli</taxon>
        <taxon>Bacillales</taxon>
        <taxon>Paenibacillaceae</taxon>
        <taxon>Cohnella</taxon>
    </lineage>
</organism>
<keyword evidence="3" id="KW-1185">Reference proteome</keyword>
<dbReference type="RefSeq" id="WP_378127503.1">
    <property type="nucleotide sequence ID" value="NZ_JBHSED010000046.1"/>
</dbReference>
<dbReference type="Proteomes" id="UP001595755">
    <property type="component" value="Unassembled WGS sequence"/>
</dbReference>
<feature type="transmembrane region" description="Helical" evidence="1">
    <location>
        <begin position="12"/>
        <end position="37"/>
    </location>
</feature>
<keyword evidence="1" id="KW-0472">Membrane</keyword>
<gene>
    <name evidence="2" type="ORF">ACFO1S_21220</name>
</gene>
<sequence length="41" mass="4240">MYWVRVLEESGLCRAIGAVISAAVVLGAAGHGLGALVRLLF</sequence>